<evidence type="ECO:0000313" key="2">
    <source>
        <dbReference type="EMBL" id="KAK3108918.1"/>
    </source>
</evidence>
<feature type="transmembrane region" description="Helical" evidence="1">
    <location>
        <begin position="198"/>
        <end position="221"/>
    </location>
</feature>
<dbReference type="PANTHER" id="PTHR22829:SF5">
    <property type="entry name" value="INTEGRAL MEMBRANE PROTEIN GPR155"/>
    <property type="match status" value="1"/>
</dbReference>
<proteinExistence type="predicted"/>
<dbReference type="Gene3D" id="1.20.1070.10">
    <property type="entry name" value="Rhodopsin 7-helix transmembrane proteins"/>
    <property type="match status" value="1"/>
</dbReference>
<dbReference type="AlphaFoldDB" id="A0AA88YXK2"/>
<evidence type="ECO:0000256" key="1">
    <source>
        <dbReference type="SAM" id="Phobius"/>
    </source>
</evidence>
<dbReference type="GO" id="GO:0030514">
    <property type="term" value="P:negative regulation of BMP signaling pathway"/>
    <property type="evidence" value="ECO:0007669"/>
    <property type="project" value="TreeGrafter"/>
</dbReference>
<evidence type="ECO:0000313" key="3">
    <source>
        <dbReference type="Proteomes" id="UP001186944"/>
    </source>
</evidence>
<feature type="transmembrane region" description="Helical" evidence="1">
    <location>
        <begin position="132"/>
        <end position="153"/>
    </location>
</feature>
<organism evidence="2 3">
    <name type="scientific">Pinctada imbricata</name>
    <name type="common">Atlantic pearl-oyster</name>
    <name type="synonym">Pinctada martensii</name>
    <dbReference type="NCBI Taxonomy" id="66713"/>
    <lineage>
        <taxon>Eukaryota</taxon>
        <taxon>Metazoa</taxon>
        <taxon>Spiralia</taxon>
        <taxon>Lophotrochozoa</taxon>
        <taxon>Mollusca</taxon>
        <taxon>Bivalvia</taxon>
        <taxon>Autobranchia</taxon>
        <taxon>Pteriomorphia</taxon>
        <taxon>Pterioida</taxon>
        <taxon>Pterioidea</taxon>
        <taxon>Pteriidae</taxon>
        <taxon>Pinctada</taxon>
    </lineage>
</organism>
<feature type="transmembrane region" description="Helical" evidence="1">
    <location>
        <begin position="165"/>
        <end position="186"/>
    </location>
</feature>
<comment type="caution">
    <text evidence="2">The sequence shown here is derived from an EMBL/GenBank/DDBJ whole genome shotgun (WGS) entry which is preliminary data.</text>
</comment>
<accession>A0AA88YXK2</accession>
<feature type="transmembrane region" description="Helical" evidence="1">
    <location>
        <begin position="298"/>
        <end position="320"/>
    </location>
</feature>
<keyword evidence="1" id="KW-1133">Transmembrane helix</keyword>
<dbReference type="EMBL" id="VSWD01000001">
    <property type="protein sequence ID" value="KAK3108918.1"/>
    <property type="molecule type" value="Genomic_DNA"/>
</dbReference>
<keyword evidence="3" id="KW-1185">Reference proteome</keyword>
<feature type="transmembrane region" description="Helical" evidence="1">
    <location>
        <begin position="413"/>
        <end position="432"/>
    </location>
</feature>
<name>A0AA88YXK2_PINIB</name>
<dbReference type="PANTHER" id="PTHR22829">
    <property type="entry name" value="DEP DOMAIN PROTEIN"/>
    <property type="match status" value="1"/>
</dbReference>
<keyword evidence="1" id="KW-0812">Transmembrane</keyword>
<feature type="transmembrane region" description="Helical" evidence="1">
    <location>
        <begin position="332"/>
        <end position="360"/>
    </location>
</feature>
<feature type="transmembrane region" description="Helical" evidence="1">
    <location>
        <begin position="45"/>
        <end position="65"/>
    </location>
</feature>
<keyword evidence="1" id="KW-0472">Membrane</keyword>
<feature type="transmembrane region" description="Helical" evidence="1">
    <location>
        <begin position="556"/>
        <end position="579"/>
    </location>
</feature>
<feature type="transmembrane region" description="Helical" evidence="1">
    <location>
        <begin position="599"/>
        <end position="621"/>
    </location>
</feature>
<sequence length="670" mass="76303">MHNSYQMHEERTLYPLRKKEATTDRDVYFSVQALWGETHPEYLKYIYLIAPISVVFLNPIGFALLETQKRKLADNENLHDATKGASKVPKALKLLLHVIKGVVTNPIVFMTMIGLVGNFIFSQKIPHILSDILSVFGNAFNAAALFYLGLSMVGKIKRQVDKRMIVPLLLIAVKAFLLPLVTWHAVGNLEKLTSSNNATSMSMFGFMYGTFPTAPSVFLYASQYSTATDLIAMGMVAGTFLSALLMFISAKMMAMAVDRQLFYTEVLLDAACDISIVSVVCCAWVVVILILSRRIKGILHQFLFCLIISHALSCIGMIIYHSENSVAMVKHYLHFCVIQSGILAARCWTAIISLCLYLLHSRGHNYVTKIRWALYFLGFGVVLFNVSLLLSTASNSPEEEVHSVFHDGTEQTILSVVILLLCSIVTITSMVLNHRKQRQVASNGTEETKTEPDLHIQEKEKVQDLHIHETEEDISCNVRIENNNEHNKDGNYQSVYTICFNCPGRKYYSQELERSYNGEQEESQRSQPEERDYNVYIGNDETVKEANKINYQSNRFTLLLVTMQLSMFIGLFLCTWRLLGYNYSGIYVEIEFIDGVFNYGQGIIILAIFGFDSKIIFIPCLKRWRRLLYGAESLHLPSKDKLKKEVKQICQQFKRHHKEKCEKDIVKDLK</sequence>
<dbReference type="InterPro" id="IPR051832">
    <property type="entry name" value="mTOR-Rac_regulators"/>
</dbReference>
<gene>
    <name evidence="2" type="ORF">FSP39_018620</name>
</gene>
<feature type="transmembrane region" description="Helical" evidence="1">
    <location>
        <begin position="230"/>
        <end position="254"/>
    </location>
</feature>
<feature type="transmembrane region" description="Helical" evidence="1">
    <location>
        <begin position="94"/>
        <end position="120"/>
    </location>
</feature>
<reference evidence="2" key="1">
    <citation type="submission" date="2019-08" db="EMBL/GenBank/DDBJ databases">
        <title>The improved chromosome-level genome for the pearl oyster Pinctada fucata martensii using PacBio sequencing and Hi-C.</title>
        <authorList>
            <person name="Zheng Z."/>
        </authorList>
    </citation>
    <scope>NUCLEOTIDE SEQUENCE</scope>
    <source>
        <strain evidence="2">ZZ-2019</strain>
        <tissue evidence="2">Adductor muscle</tissue>
    </source>
</reference>
<feature type="transmembrane region" description="Helical" evidence="1">
    <location>
        <begin position="274"/>
        <end position="291"/>
    </location>
</feature>
<dbReference type="Proteomes" id="UP001186944">
    <property type="component" value="Unassembled WGS sequence"/>
</dbReference>
<feature type="transmembrane region" description="Helical" evidence="1">
    <location>
        <begin position="372"/>
        <end position="393"/>
    </location>
</feature>
<protein>
    <submittedName>
        <fullName evidence="2">Uncharacterized protein</fullName>
    </submittedName>
</protein>